<reference evidence="3 4" key="2">
    <citation type="submission" date="2024-05" db="EMBL/GenBank/DDBJ databases">
        <authorList>
            <person name="Chen Y."/>
            <person name="Shah S."/>
            <person name="Dougan E. K."/>
            <person name="Thang M."/>
            <person name="Chan C."/>
        </authorList>
    </citation>
    <scope>NUCLEOTIDE SEQUENCE [LARGE SCALE GENOMIC DNA]</scope>
</reference>
<feature type="compositionally biased region" description="Basic and acidic residues" evidence="1">
    <location>
        <begin position="24"/>
        <end position="34"/>
    </location>
</feature>
<protein>
    <submittedName>
        <fullName evidence="2">Uncharacterized protein</fullName>
    </submittedName>
</protein>
<name>A0A9P1G7J0_9DINO</name>
<feature type="compositionally biased region" description="Basic and acidic residues" evidence="1">
    <location>
        <begin position="97"/>
        <end position="125"/>
    </location>
</feature>
<sequence length="196" mass="22321">MSSSMPTDEEDAWEVPGTALNLLVKKEKDDDDKTQPPSPVMEDIEEEPLEVEQKSLLDLVASLPENTIEEKMDVDSLGKLLVEEIEKYKKAMGIAVKEEKDEDAVKDKTDKEITEMKKEPMEKRKLPMPTWQSKKPKNDDPKDSLAPPPPPPTTTRRTDVGHRSGNLNKLALLLAHLELGNWTEVWRLHRVYLNCI</sequence>
<feature type="region of interest" description="Disordered" evidence="1">
    <location>
        <begin position="24"/>
        <end position="48"/>
    </location>
</feature>
<dbReference type="AlphaFoldDB" id="A0A9P1G7J0"/>
<dbReference type="EMBL" id="CAMXCT030002741">
    <property type="protein sequence ID" value="CAL4787444.1"/>
    <property type="molecule type" value="Genomic_DNA"/>
</dbReference>
<evidence type="ECO:0000313" key="4">
    <source>
        <dbReference type="Proteomes" id="UP001152797"/>
    </source>
</evidence>
<dbReference type="EMBL" id="CAMXCT010002741">
    <property type="protein sequence ID" value="CAI4000132.1"/>
    <property type="molecule type" value="Genomic_DNA"/>
</dbReference>
<evidence type="ECO:0000313" key="2">
    <source>
        <dbReference type="EMBL" id="CAI4000132.1"/>
    </source>
</evidence>
<proteinExistence type="predicted"/>
<gene>
    <name evidence="2" type="ORF">C1SCF055_LOCUS26275</name>
</gene>
<comment type="caution">
    <text evidence="2">The sequence shown here is derived from an EMBL/GenBank/DDBJ whole genome shotgun (WGS) entry which is preliminary data.</text>
</comment>
<keyword evidence="4" id="KW-1185">Reference proteome</keyword>
<evidence type="ECO:0000313" key="3">
    <source>
        <dbReference type="EMBL" id="CAL4787444.1"/>
    </source>
</evidence>
<dbReference type="Proteomes" id="UP001152797">
    <property type="component" value="Unassembled WGS sequence"/>
</dbReference>
<dbReference type="EMBL" id="CAMXCT020002741">
    <property type="protein sequence ID" value="CAL1153507.1"/>
    <property type="molecule type" value="Genomic_DNA"/>
</dbReference>
<feature type="region of interest" description="Disordered" evidence="1">
    <location>
        <begin position="97"/>
        <end position="162"/>
    </location>
</feature>
<accession>A0A9P1G7J0</accession>
<organism evidence="2">
    <name type="scientific">Cladocopium goreaui</name>
    <dbReference type="NCBI Taxonomy" id="2562237"/>
    <lineage>
        <taxon>Eukaryota</taxon>
        <taxon>Sar</taxon>
        <taxon>Alveolata</taxon>
        <taxon>Dinophyceae</taxon>
        <taxon>Suessiales</taxon>
        <taxon>Symbiodiniaceae</taxon>
        <taxon>Cladocopium</taxon>
    </lineage>
</organism>
<evidence type="ECO:0000256" key="1">
    <source>
        <dbReference type="SAM" id="MobiDB-lite"/>
    </source>
</evidence>
<reference evidence="2" key="1">
    <citation type="submission" date="2022-10" db="EMBL/GenBank/DDBJ databases">
        <authorList>
            <person name="Chen Y."/>
            <person name="Dougan E. K."/>
            <person name="Chan C."/>
            <person name="Rhodes N."/>
            <person name="Thang M."/>
        </authorList>
    </citation>
    <scope>NUCLEOTIDE SEQUENCE</scope>
</reference>